<dbReference type="RefSeq" id="WP_071247778.1">
    <property type="nucleotide sequence ID" value="NZ_MTPU01000022.1"/>
</dbReference>
<dbReference type="Proteomes" id="UP000190056">
    <property type="component" value="Unassembled WGS sequence"/>
</dbReference>
<organism evidence="4 5">
    <name type="scientific">Cylindrospermopsis raciborskii CENA302</name>
    <dbReference type="NCBI Taxonomy" id="1170768"/>
    <lineage>
        <taxon>Bacteria</taxon>
        <taxon>Bacillati</taxon>
        <taxon>Cyanobacteriota</taxon>
        <taxon>Cyanophyceae</taxon>
        <taxon>Nostocales</taxon>
        <taxon>Aphanizomenonaceae</taxon>
        <taxon>Cylindrospermopsis</taxon>
    </lineage>
</organism>
<dbReference type="InterPro" id="IPR047951">
    <property type="entry name" value="Transpos_ISL3"/>
</dbReference>
<gene>
    <name evidence="4" type="ORF">CENA302_05255</name>
</gene>
<evidence type="ECO:0000313" key="5">
    <source>
        <dbReference type="Proteomes" id="UP000190056"/>
    </source>
</evidence>
<dbReference type="Pfam" id="PF01610">
    <property type="entry name" value="DDE_Tnp_ISL3"/>
    <property type="match status" value="1"/>
</dbReference>
<feature type="domain" description="Transposase IS204/IS1001/IS1096/IS1165 DDE" evidence="1">
    <location>
        <begin position="152"/>
        <end position="394"/>
    </location>
</feature>
<dbReference type="InterPro" id="IPR029261">
    <property type="entry name" value="Transposase_Znf"/>
</dbReference>
<evidence type="ECO:0000259" key="2">
    <source>
        <dbReference type="Pfam" id="PF13542"/>
    </source>
</evidence>
<evidence type="ECO:0000313" key="4">
    <source>
        <dbReference type="EMBL" id="OPH10512.1"/>
    </source>
</evidence>
<feature type="domain" description="Transposase IS204/IS1001/IS1096/IS1165 helix-turn-helix" evidence="2">
    <location>
        <begin position="88"/>
        <end position="136"/>
    </location>
</feature>
<dbReference type="PANTHER" id="PTHR33498">
    <property type="entry name" value="TRANSPOSASE FOR INSERTION SEQUENCE ELEMENT IS1557"/>
    <property type="match status" value="1"/>
</dbReference>
<dbReference type="InterPro" id="IPR002560">
    <property type="entry name" value="Transposase_DDE"/>
</dbReference>
<name>A0A9Q5WAC9_9CYAN</name>
<comment type="caution">
    <text evidence="4">The sequence shown here is derived from an EMBL/GenBank/DDBJ whole genome shotgun (WGS) entry which is preliminary data.</text>
</comment>
<protein>
    <submittedName>
        <fullName evidence="4">ISL3 family transposase</fullName>
    </submittedName>
</protein>
<dbReference type="NCBIfam" id="NF033550">
    <property type="entry name" value="transpos_ISL3"/>
    <property type="match status" value="1"/>
</dbReference>
<dbReference type="AlphaFoldDB" id="A0A9Q5WAC9"/>
<sequence length="406" mass="47103">MKFSVDQILNLPEMKVLDFQEIEGAGIIITIEKAANYSTCTNCEKTTYSIHQNHWRMIHDLSWSEKPVLLKINRRQFKCHKCQKVFSESLNFVDKSKGYTKRLARDIVEQVLDSNIHSVAERNDLSDEEVESMLKAQVSQILNINLSQVKRLGIDEIALVKGQGNYLAVLVDLDTRKPIELVKSRRIEEIREVIVKWGSQVLEQMVEVSMDFWSPYKSLVQELMPNANITADRFHVMKQVNDELDAMRKSEKKAAMSLDNKSERDQILAGLNKSKYSLIANEDSLNEQQKERLNNVQKVSPILAKMHALKEEFRDIFESTKSWGENIMNLLDWMHDGMKYFPKSIGTMVRWFGEVVGYFDDRTTNGTVEGINNKLKLIKRLGYGFRNFSNFRLRSLLNWHFSINSP</sequence>
<feature type="domain" description="Transposase IS204/IS1001/IS1096/IS1165 zinc-finger" evidence="3">
    <location>
        <begin position="39"/>
        <end position="82"/>
    </location>
</feature>
<evidence type="ECO:0000259" key="1">
    <source>
        <dbReference type="Pfam" id="PF01610"/>
    </source>
</evidence>
<dbReference type="InterPro" id="IPR032877">
    <property type="entry name" value="Transposase_HTH"/>
</dbReference>
<proteinExistence type="predicted"/>
<evidence type="ECO:0000259" key="3">
    <source>
        <dbReference type="Pfam" id="PF14690"/>
    </source>
</evidence>
<dbReference type="EMBL" id="MTPU01000022">
    <property type="protein sequence ID" value="OPH10512.1"/>
    <property type="molecule type" value="Genomic_DNA"/>
</dbReference>
<dbReference type="PANTHER" id="PTHR33498:SF1">
    <property type="entry name" value="TRANSPOSASE FOR INSERTION SEQUENCE ELEMENT IS1557"/>
    <property type="match status" value="1"/>
</dbReference>
<dbReference type="Pfam" id="PF13542">
    <property type="entry name" value="HTH_Tnp_ISL3"/>
    <property type="match status" value="1"/>
</dbReference>
<accession>A0A9Q5WAC9</accession>
<dbReference type="Pfam" id="PF14690">
    <property type="entry name" value="Zn_ribbon_ISL3"/>
    <property type="match status" value="1"/>
</dbReference>
<reference evidence="4 5" key="1">
    <citation type="submission" date="2017-01" db="EMBL/GenBank/DDBJ databases">
        <authorList>
            <person name="Abreu V.A."/>
            <person name="Popin R.V."/>
            <person name="Rigonato J."/>
            <person name="Andreote A.P."/>
            <person name="Schaker P.C."/>
            <person name="Hoff-Risseti C."/>
            <person name="Alvarenga D.O."/>
            <person name="Varani A.M."/>
            <person name="Fiore M.F."/>
        </authorList>
    </citation>
    <scope>NUCLEOTIDE SEQUENCE [LARGE SCALE GENOMIC DNA]</scope>
    <source>
        <strain evidence="4 5">CENA302</strain>
    </source>
</reference>